<organism evidence="1 2">
    <name type="scientific">Maritimibacter fusiformis</name>
    <dbReference type="NCBI Taxonomy" id="2603819"/>
    <lineage>
        <taxon>Bacteria</taxon>
        <taxon>Pseudomonadati</taxon>
        <taxon>Pseudomonadota</taxon>
        <taxon>Alphaproteobacteria</taxon>
        <taxon>Rhodobacterales</taxon>
        <taxon>Roseobacteraceae</taxon>
        <taxon>Maritimibacter</taxon>
    </lineage>
</organism>
<dbReference type="RefSeq" id="WP_148377475.1">
    <property type="nucleotide sequence ID" value="NZ_VSIY01000005.1"/>
</dbReference>
<reference evidence="1 2" key="1">
    <citation type="submission" date="2019-08" db="EMBL/GenBank/DDBJ databases">
        <title>Identification of a novel species of the genus Boseongicola.</title>
        <authorList>
            <person name="Zhang X.-Q."/>
        </authorList>
    </citation>
    <scope>NUCLEOTIDE SEQUENCE [LARGE SCALE GENOMIC DNA]</scope>
    <source>
        <strain evidence="1 2">HY14</strain>
    </source>
</reference>
<comment type="caution">
    <text evidence="1">The sequence shown here is derived from an EMBL/GenBank/DDBJ whole genome shotgun (WGS) entry which is preliminary data.</text>
</comment>
<dbReference type="GO" id="GO:0016740">
    <property type="term" value="F:transferase activity"/>
    <property type="evidence" value="ECO:0007669"/>
    <property type="project" value="UniProtKB-KW"/>
</dbReference>
<dbReference type="Pfam" id="PF17784">
    <property type="entry name" value="Sulfotransfer_4"/>
    <property type="match status" value="1"/>
</dbReference>
<dbReference type="Gene3D" id="3.40.50.300">
    <property type="entry name" value="P-loop containing nucleotide triphosphate hydrolases"/>
    <property type="match status" value="1"/>
</dbReference>
<evidence type="ECO:0000313" key="2">
    <source>
        <dbReference type="Proteomes" id="UP000322080"/>
    </source>
</evidence>
<dbReference type="PANTHER" id="PTHR36978">
    <property type="entry name" value="P-LOOP CONTAINING NUCLEOTIDE TRIPHOSPHATE HYDROLASE"/>
    <property type="match status" value="1"/>
</dbReference>
<protein>
    <submittedName>
        <fullName evidence="1">Sulfotransferase family protein</fullName>
    </submittedName>
</protein>
<keyword evidence="2" id="KW-1185">Reference proteome</keyword>
<gene>
    <name evidence="1" type="ORF">FVF75_08105</name>
</gene>
<evidence type="ECO:0000313" key="1">
    <source>
        <dbReference type="EMBL" id="TYB81667.1"/>
    </source>
</evidence>
<name>A0A5D0RJ71_9RHOB</name>
<proteinExistence type="predicted"/>
<dbReference type="InterPro" id="IPR027417">
    <property type="entry name" value="P-loop_NTPase"/>
</dbReference>
<dbReference type="Proteomes" id="UP000322080">
    <property type="component" value="Unassembled WGS sequence"/>
</dbReference>
<dbReference type="AlphaFoldDB" id="A0A5D0RJ71"/>
<keyword evidence="1" id="KW-0808">Transferase</keyword>
<dbReference type="SUPFAM" id="SSF52540">
    <property type="entry name" value="P-loop containing nucleoside triphosphate hydrolases"/>
    <property type="match status" value="1"/>
</dbReference>
<sequence length="212" mass="24144">MPIPDDLKVINLGLPKSGTTTLSEALEHAGMRVADWKIRPSQSEKMRGFVGKLMYQGYYDCGDPLYHFDEFNAFTEISIVRDGKNMWPQTDWALLSAIRARHPGVRFLLSHRDPVKHADSMRRWSNLGTRRLPMKAVPGLPEGFGYKPGELERWIEGHTTFCRHVFAGASDFLEYDIEDPEAPKKIATYLGIDLPWWGTANRNEERPEGTPA</sequence>
<dbReference type="PANTHER" id="PTHR36978:SF4">
    <property type="entry name" value="P-LOOP CONTAINING NUCLEOSIDE TRIPHOSPHATE HYDROLASE PROTEIN"/>
    <property type="match status" value="1"/>
</dbReference>
<dbReference type="InterPro" id="IPR040632">
    <property type="entry name" value="Sulfotransfer_4"/>
</dbReference>
<dbReference type="EMBL" id="VSIY01000005">
    <property type="protein sequence ID" value="TYB81667.1"/>
    <property type="molecule type" value="Genomic_DNA"/>
</dbReference>
<accession>A0A5D0RJ71</accession>